<evidence type="ECO:0000313" key="3">
    <source>
        <dbReference type="Proteomes" id="UP000204221"/>
    </source>
</evidence>
<dbReference type="InterPro" id="IPR005151">
    <property type="entry name" value="Tail-specific_protease"/>
</dbReference>
<dbReference type="Pfam" id="PF03572">
    <property type="entry name" value="Peptidase_S41"/>
    <property type="match status" value="1"/>
</dbReference>
<feature type="compositionally biased region" description="Basic and acidic residues" evidence="1">
    <location>
        <begin position="1"/>
        <end position="14"/>
    </location>
</feature>
<dbReference type="EMBL" id="CP022521">
    <property type="protein sequence ID" value="ASO20686.1"/>
    <property type="molecule type" value="Genomic_DNA"/>
</dbReference>
<feature type="region of interest" description="Disordered" evidence="1">
    <location>
        <begin position="331"/>
        <end position="358"/>
    </location>
</feature>
<accession>A0A221W4V7</accession>
<feature type="region of interest" description="Disordered" evidence="1">
    <location>
        <begin position="1"/>
        <end position="29"/>
    </location>
</feature>
<keyword evidence="3" id="KW-1185">Reference proteome</keyword>
<dbReference type="OrthoDB" id="8365150at2"/>
<dbReference type="Proteomes" id="UP000204221">
    <property type="component" value="Chromosome"/>
</dbReference>
<name>A0A221W4V7_9PSEU</name>
<dbReference type="AlphaFoldDB" id="A0A221W4V7"/>
<reference evidence="2 3" key="1">
    <citation type="submission" date="2017-07" db="EMBL/GenBank/DDBJ databases">
        <title>Complete genome sequence of Actinoalloteichus hoggarensis DSM 45943, type strain of Actinoalloteichus hoggarensis.</title>
        <authorList>
            <person name="Ruckert C."/>
            <person name="Nouioui I."/>
            <person name="Willmese J."/>
            <person name="van Wezel G."/>
            <person name="Klenk H.-P."/>
            <person name="Kalinowski J."/>
            <person name="Zotchev S.B."/>
        </authorList>
    </citation>
    <scope>NUCLEOTIDE SEQUENCE [LARGE SCALE GENOMIC DNA]</scope>
    <source>
        <strain evidence="2 3">DSM 45943</strain>
    </source>
</reference>
<dbReference type="SUPFAM" id="SSF52096">
    <property type="entry name" value="ClpP/crotonase"/>
    <property type="match status" value="1"/>
</dbReference>
<dbReference type="GO" id="GO:0008236">
    <property type="term" value="F:serine-type peptidase activity"/>
    <property type="evidence" value="ECO:0007669"/>
    <property type="project" value="InterPro"/>
</dbReference>
<dbReference type="RefSeq" id="WP_093941974.1">
    <property type="nucleotide sequence ID" value="NZ_CP022521.1"/>
</dbReference>
<evidence type="ECO:0000256" key="1">
    <source>
        <dbReference type="SAM" id="MobiDB-lite"/>
    </source>
</evidence>
<proteinExistence type="predicted"/>
<feature type="region of interest" description="Disordered" evidence="1">
    <location>
        <begin position="297"/>
        <end position="318"/>
    </location>
</feature>
<protein>
    <submittedName>
        <fullName evidence="2">Peptidase family S41</fullName>
    </submittedName>
</protein>
<dbReference type="Gene3D" id="3.90.226.10">
    <property type="entry name" value="2-enoyl-CoA Hydratase, Chain A, domain 1"/>
    <property type="match status" value="1"/>
</dbReference>
<dbReference type="GO" id="GO:0006508">
    <property type="term" value="P:proteolysis"/>
    <property type="evidence" value="ECO:0007669"/>
    <property type="project" value="InterPro"/>
</dbReference>
<gene>
    <name evidence="2" type="ORF">AHOG_15300</name>
</gene>
<evidence type="ECO:0000313" key="2">
    <source>
        <dbReference type="EMBL" id="ASO20686.1"/>
    </source>
</evidence>
<sequence>MPVRTAERPADRMPEPGGGDLTPQGKGHDRVEDTVVARLAGLIRVWGVVRHFHPWLVWDAVDWEAALARAVDAVLAGRDDTDYRVAVSDMLAVLNDDGTALVDTTPAEGGASAGRESYDGPAALTGPNGELVLVLAGFAHLGGDAGELYDHVTGFLDQMAEASALVVDMRGIDSHVAFSLLPLFGALAGEGVSTPSRCRREHRGIGPQDAWMVGVYQSGISQELPRRLSSWTSPVSVPTVLVFDEANDPGYLEALALRFAGRVSLVHAGARATAVPGTVELLPHGLAARVRSQDILGPDGRRGVPLDATAPAGTPGDLGSPALGAAFDLLGGRRTPAPPPADTLPWPRPARPPRPVSPGPLSVADRIAALAEMWAAVEWFFPHKNLCDSPWEDVLSDLLPTFLAADDETAFAHAVADFTVRMNDGHAIVNHPVLISERGGSCSVPVRVRLLAGDTVVVQIVGDAGGLAVGDVVLAVDDEDTAERRSRLRRRISSSSAAGGELMIDWMLLSGAPDTEARIRVRTAAGIERTLLVPRCPLISTEPRQGRPVFGVLPAGVGYLDLARLATDQVPRAFEAVASAAGLIVDLRSYPKCDGAAVASRLIDRRVAYGIRRVAAPTVEAASAVHETPLTLDPHRPDSCYRGHIAVLVDESTMSLGEEIGLMITAAAGERTLFVGGATNGSIGEITDIRLPQGVRMMFTGADIRGIDGRCLQRSGLQVDVFVTPTLAGVRAGRDEVLEAAVSALTTAPASERTA</sequence>
<dbReference type="KEGG" id="ahg:AHOG_15300"/>
<feature type="compositionally biased region" description="Pro residues" evidence="1">
    <location>
        <begin position="336"/>
        <end position="358"/>
    </location>
</feature>
<organism evidence="2 3">
    <name type="scientific">Actinoalloteichus hoggarensis</name>
    <dbReference type="NCBI Taxonomy" id="1470176"/>
    <lineage>
        <taxon>Bacteria</taxon>
        <taxon>Bacillati</taxon>
        <taxon>Actinomycetota</taxon>
        <taxon>Actinomycetes</taxon>
        <taxon>Pseudonocardiales</taxon>
        <taxon>Pseudonocardiaceae</taxon>
        <taxon>Actinoalloteichus</taxon>
    </lineage>
</organism>
<dbReference type="InterPro" id="IPR029045">
    <property type="entry name" value="ClpP/crotonase-like_dom_sf"/>
</dbReference>